<evidence type="ECO:0008006" key="3">
    <source>
        <dbReference type="Google" id="ProtNLM"/>
    </source>
</evidence>
<reference evidence="1 2" key="1">
    <citation type="submission" date="2008-12" db="EMBL/GenBank/DDBJ databases">
        <title>The Genome Sequence of Brucella pinnipedialis B2/94.</title>
        <authorList>
            <consortium name="The Broad Institute Genome Sequencing Platform"/>
            <person name="Ward D."/>
            <person name="Young S.K."/>
            <person name="Kodira C.D."/>
            <person name="Zeng Q."/>
            <person name="Koehrsen M."/>
            <person name="Alvarado L."/>
            <person name="Berlin A."/>
            <person name="Borenstein D."/>
            <person name="Chen Z."/>
            <person name="Engels R."/>
            <person name="Freedman E."/>
            <person name="Gellesch M."/>
            <person name="Goldberg J."/>
            <person name="Griggs A."/>
            <person name="Gujja S."/>
            <person name="Heiman D."/>
            <person name="Hepburn T."/>
            <person name="Howarth C."/>
            <person name="Jen D."/>
            <person name="Larson L."/>
            <person name="Lewis B."/>
            <person name="Mehta T."/>
            <person name="Park D."/>
            <person name="Pearson M."/>
            <person name="Roberts A."/>
            <person name="Saif S."/>
            <person name="Shea T."/>
            <person name="Shenoy N."/>
            <person name="Sisk P."/>
            <person name="Stolte C."/>
            <person name="Sykes S."/>
            <person name="Walk T."/>
            <person name="White J."/>
            <person name="Yandava C."/>
            <person name="Whatmore A.M."/>
            <person name="Perrett L.L."/>
            <person name="O'Callaghan D."/>
            <person name="Nusbaum C."/>
            <person name="Galagan J."/>
            <person name="Birren B."/>
        </authorList>
    </citation>
    <scope>NUCLEOTIDE SEQUENCE [LARGE SCALE GENOMIC DNA]</scope>
    <source>
        <strain evidence="1 2">B2/94</strain>
    </source>
</reference>
<keyword evidence="2" id="KW-1185">Reference proteome</keyword>
<sequence>MGMFVRTIGIARAAMKIGMVNLAYNISRYVWHEKKAAISFVVAPIRDHAFFEQAVFQGEIGKHLVPGAAP</sequence>
<gene>
    <name evidence="1" type="ORF">BAHG_03057</name>
</gene>
<dbReference type="Proteomes" id="UP000004689">
    <property type="component" value="Unassembled WGS sequence"/>
</dbReference>
<proteinExistence type="predicted"/>
<dbReference type="EMBL" id="DS999849">
    <property type="protein sequence ID" value="EEY01502.1"/>
    <property type="molecule type" value="Genomic_DNA"/>
</dbReference>
<accession>A0ABM9ZP50</accession>
<evidence type="ECO:0000313" key="1">
    <source>
        <dbReference type="EMBL" id="EEY01502.1"/>
    </source>
</evidence>
<organism evidence="1 2">
    <name type="scientific">Brucella pinnipedialis (strain NCTC 12890 / B2/94 / BCCN 94-73)</name>
    <dbReference type="NCBI Taxonomy" id="520461"/>
    <lineage>
        <taxon>Bacteria</taxon>
        <taxon>Pseudomonadati</taxon>
        <taxon>Pseudomonadota</taxon>
        <taxon>Alphaproteobacteria</taxon>
        <taxon>Hyphomicrobiales</taxon>
        <taxon>Brucellaceae</taxon>
        <taxon>Brucella/Ochrobactrum group</taxon>
        <taxon>Brucella</taxon>
    </lineage>
</organism>
<name>A0ABM9ZP50_BRUPB</name>
<evidence type="ECO:0000313" key="2">
    <source>
        <dbReference type="Proteomes" id="UP000004689"/>
    </source>
</evidence>
<protein>
    <recommendedName>
        <fullName evidence="3">Transposase</fullName>
    </recommendedName>
</protein>